<reference evidence="3 4" key="1">
    <citation type="journal article" date="2020" name="ISME J.">
        <title>Enrichment and physiological characterization of a novel comammox Nitrospira indicates ammonium inhibition of complete nitrification.</title>
        <authorList>
            <person name="Sakoula D."/>
            <person name="Koch H."/>
            <person name="Frank J."/>
            <person name="Jetten M.S.M."/>
            <person name="van Kessel M.A.H.J."/>
            <person name="Lucker S."/>
        </authorList>
    </citation>
    <scope>NUCLEOTIDE SEQUENCE [LARGE SCALE GENOMIC DNA]</scope>
    <source>
        <strain evidence="3">Comreactor17</strain>
    </source>
</reference>
<keyword evidence="1" id="KW-1133">Transmembrane helix</keyword>
<dbReference type="PANTHER" id="PTHR30373">
    <property type="entry name" value="UPF0603 PROTEIN YGCG"/>
    <property type="match status" value="1"/>
</dbReference>
<dbReference type="PANTHER" id="PTHR30373:SF8">
    <property type="entry name" value="BLL7265 PROTEIN"/>
    <property type="match status" value="1"/>
</dbReference>
<name>A0A7S8FBS4_9BACT</name>
<keyword evidence="1" id="KW-0472">Membrane</keyword>
<feature type="domain" description="TPM" evidence="2">
    <location>
        <begin position="117"/>
        <end position="193"/>
    </location>
</feature>
<dbReference type="AlphaFoldDB" id="A0A7S8FBS4"/>
<dbReference type="EMBL" id="CP047423">
    <property type="protein sequence ID" value="QPD02781.1"/>
    <property type="molecule type" value="Genomic_DNA"/>
</dbReference>
<evidence type="ECO:0000313" key="4">
    <source>
        <dbReference type="Proteomes" id="UP000593737"/>
    </source>
</evidence>
<evidence type="ECO:0000256" key="1">
    <source>
        <dbReference type="SAM" id="Phobius"/>
    </source>
</evidence>
<proteinExistence type="predicted"/>
<evidence type="ECO:0000313" key="3">
    <source>
        <dbReference type="EMBL" id="QPD02781.1"/>
    </source>
</evidence>
<feature type="transmembrane region" description="Helical" evidence="1">
    <location>
        <begin position="52"/>
        <end position="74"/>
    </location>
</feature>
<dbReference type="Gene3D" id="3.10.310.50">
    <property type="match status" value="1"/>
</dbReference>
<sequence length="220" mass="24351">METGERLQLTAEERERVSLAVHAAEQDTNAEIVPMIVSRSGLYRDAQYRAGLLFAVSALTMLLTTEVLWLPWGWHASNAAWLVLTTLLTYGVGAWLGTLTPFVRLLTPTDRMHHKVRLRAERAFVQHTVAQTRERNGVLIMVSLLEHEICVVADQPLYQRVSAERWSSVVGAAVSRLKTGDIVGGLCQSIQACGVLLAEVCPGRPDDNPNELSNELVQEP</sequence>
<dbReference type="InterPro" id="IPR007621">
    <property type="entry name" value="TPM_dom"/>
</dbReference>
<dbReference type="Pfam" id="PF04536">
    <property type="entry name" value="TPM_phosphatase"/>
    <property type="match status" value="1"/>
</dbReference>
<protein>
    <recommendedName>
        <fullName evidence="2">TPM domain-containing protein</fullName>
    </recommendedName>
</protein>
<keyword evidence="1" id="KW-0812">Transmembrane</keyword>
<organism evidence="3 4">
    <name type="scientific">Candidatus Nitrospira kreftii</name>
    <dbReference type="NCBI Taxonomy" id="2652173"/>
    <lineage>
        <taxon>Bacteria</taxon>
        <taxon>Pseudomonadati</taxon>
        <taxon>Nitrospirota</taxon>
        <taxon>Nitrospiria</taxon>
        <taxon>Nitrospirales</taxon>
        <taxon>Nitrospiraceae</taxon>
        <taxon>Nitrospira</taxon>
    </lineage>
</organism>
<dbReference type="Proteomes" id="UP000593737">
    <property type="component" value="Chromosome"/>
</dbReference>
<evidence type="ECO:0000259" key="2">
    <source>
        <dbReference type="Pfam" id="PF04536"/>
    </source>
</evidence>
<feature type="transmembrane region" description="Helical" evidence="1">
    <location>
        <begin position="80"/>
        <end position="107"/>
    </location>
</feature>
<accession>A0A7S8FBS4</accession>
<gene>
    <name evidence="3" type="ORF">Nkreftii_000555</name>
</gene>
<dbReference type="KEGG" id="nkf:Nkreftii_000555"/>